<gene>
    <name evidence="2" type="ORF">G2W53_009384</name>
</gene>
<dbReference type="EMBL" id="JAAIUW010000004">
    <property type="protein sequence ID" value="KAF7834525.1"/>
    <property type="molecule type" value="Genomic_DNA"/>
</dbReference>
<proteinExistence type="predicted"/>
<feature type="compositionally biased region" description="Low complexity" evidence="1">
    <location>
        <begin position="1"/>
        <end position="13"/>
    </location>
</feature>
<dbReference type="Proteomes" id="UP000634136">
    <property type="component" value="Unassembled WGS sequence"/>
</dbReference>
<evidence type="ECO:0000313" key="3">
    <source>
        <dbReference type="Proteomes" id="UP000634136"/>
    </source>
</evidence>
<comment type="caution">
    <text evidence="2">The sequence shown here is derived from an EMBL/GenBank/DDBJ whole genome shotgun (WGS) entry which is preliminary data.</text>
</comment>
<evidence type="ECO:0000313" key="2">
    <source>
        <dbReference type="EMBL" id="KAF7834525.1"/>
    </source>
</evidence>
<keyword evidence="3" id="KW-1185">Reference proteome</keyword>
<protein>
    <submittedName>
        <fullName evidence="2">Uncharacterized protein</fullName>
    </submittedName>
</protein>
<reference evidence="2" key="1">
    <citation type="submission" date="2020-09" db="EMBL/GenBank/DDBJ databases">
        <title>Genome-Enabled Discovery of Anthraquinone Biosynthesis in Senna tora.</title>
        <authorList>
            <person name="Kang S.-H."/>
            <person name="Pandey R.P."/>
            <person name="Lee C.-M."/>
            <person name="Sim J.-S."/>
            <person name="Jeong J.-T."/>
            <person name="Choi B.-S."/>
            <person name="Jung M."/>
            <person name="Ginzburg D."/>
            <person name="Zhao K."/>
            <person name="Won S.Y."/>
            <person name="Oh T.-J."/>
            <person name="Yu Y."/>
            <person name="Kim N.-H."/>
            <person name="Lee O.R."/>
            <person name="Lee T.-H."/>
            <person name="Bashyal P."/>
            <person name="Kim T.-S."/>
            <person name="Lee W.-H."/>
            <person name="Kawkins C."/>
            <person name="Kim C.-K."/>
            <person name="Kim J.S."/>
            <person name="Ahn B.O."/>
            <person name="Rhee S.Y."/>
            <person name="Sohng J.K."/>
        </authorList>
    </citation>
    <scope>NUCLEOTIDE SEQUENCE</scope>
    <source>
        <tissue evidence="2">Leaf</tissue>
    </source>
</reference>
<evidence type="ECO:0000256" key="1">
    <source>
        <dbReference type="SAM" id="MobiDB-lite"/>
    </source>
</evidence>
<name>A0A835C9V6_9FABA</name>
<dbReference type="AlphaFoldDB" id="A0A835C9V6"/>
<feature type="compositionally biased region" description="Basic and acidic residues" evidence="1">
    <location>
        <begin position="14"/>
        <end position="30"/>
    </location>
</feature>
<organism evidence="2 3">
    <name type="scientific">Senna tora</name>
    <dbReference type="NCBI Taxonomy" id="362788"/>
    <lineage>
        <taxon>Eukaryota</taxon>
        <taxon>Viridiplantae</taxon>
        <taxon>Streptophyta</taxon>
        <taxon>Embryophyta</taxon>
        <taxon>Tracheophyta</taxon>
        <taxon>Spermatophyta</taxon>
        <taxon>Magnoliopsida</taxon>
        <taxon>eudicotyledons</taxon>
        <taxon>Gunneridae</taxon>
        <taxon>Pentapetalae</taxon>
        <taxon>rosids</taxon>
        <taxon>fabids</taxon>
        <taxon>Fabales</taxon>
        <taxon>Fabaceae</taxon>
        <taxon>Caesalpinioideae</taxon>
        <taxon>Cassia clade</taxon>
        <taxon>Senna</taxon>
    </lineage>
</organism>
<accession>A0A835C9V6</accession>
<sequence length="30" mass="3291">MAVGSQSTTSKTQSGEKCKGGSERRRLKYE</sequence>
<feature type="region of interest" description="Disordered" evidence="1">
    <location>
        <begin position="1"/>
        <end position="30"/>
    </location>
</feature>